<protein>
    <submittedName>
        <fullName evidence="1">Uncharacterized protein</fullName>
    </submittedName>
</protein>
<dbReference type="Proteomes" id="UP001216150">
    <property type="component" value="Unassembled WGS sequence"/>
</dbReference>
<evidence type="ECO:0000313" key="2">
    <source>
        <dbReference type="Proteomes" id="UP001216150"/>
    </source>
</evidence>
<evidence type="ECO:0000313" key="1">
    <source>
        <dbReference type="EMBL" id="KAJ5568912.1"/>
    </source>
</evidence>
<sequence length="113" mass="12539">MQSRYNCSRLRSTSPATSRLSTVDTEICDGDLLSASCVRIYSTNISRVGVMPPARIIEICSRFCPCWKAARCSNGQGPEYTELHELSWTLMIDRGSVAEESFGRPEIETKAGE</sequence>
<reference evidence="1 2" key="1">
    <citation type="journal article" date="2023" name="IMA Fungus">
        <title>Comparative genomic study of the Penicillium genus elucidates a diverse pangenome and 15 lateral gene transfer events.</title>
        <authorList>
            <person name="Petersen C."/>
            <person name="Sorensen T."/>
            <person name="Nielsen M.R."/>
            <person name="Sondergaard T.E."/>
            <person name="Sorensen J.L."/>
            <person name="Fitzpatrick D.A."/>
            <person name="Frisvad J.C."/>
            <person name="Nielsen K.L."/>
        </authorList>
    </citation>
    <scope>NUCLEOTIDE SEQUENCE [LARGE SCALE GENOMIC DNA]</scope>
    <source>
        <strain evidence="1 2">IBT 29057</strain>
    </source>
</reference>
<gene>
    <name evidence="1" type="ORF">N7450_011398</name>
</gene>
<organism evidence="1 2">
    <name type="scientific">Penicillium hetheringtonii</name>
    <dbReference type="NCBI Taxonomy" id="911720"/>
    <lineage>
        <taxon>Eukaryota</taxon>
        <taxon>Fungi</taxon>
        <taxon>Dikarya</taxon>
        <taxon>Ascomycota</taxon>
        <taxon>Pezizomycotina</taxon>
        <taxon>Eurotiomycetes</taxon>
        <taxon>Eurotiomycetidae</taxon>
        <taxon>Eurotiales</taxon>
        <taxon>Aspergillaceae</taxon>
        <taxon>Penicillium</taxon>
    </lineage>
</organism>
<dbReference type="EMBL" id="JAQJAC010000010">
    <property type="protein sequence ID" value="KAJ5568912.1"/>
    <property type="molecule type" value="Genomic_DNA"/>
</dbReference>
<keyword evidence="2" id="KW-1185">Reference proteome</keyword>
<dbReference type="AlphaFoldDB" id="A0AAD6GMX5"/>
<accession>A0AAD6GMX5</accession>
<name>A0AAD6GMX5_9EURO</name>
<comment type="caution">
    <text evidence="1">The sequence shown here is derived from an EMBL/GenBank/DDBJ whole genome shotgun (WGS) entry which is preliminary data.</text>
</comment>
<proteinExistence type="predicted"/>